<evidence type="ECO:0000256" key="3">
    <source>
        <dbReference type="ARBA" id="ARBA00022670"/>
    </source>
</evidence>
<evidence type="ECO:0000313" key="9">
    <source>
        <dbReference type="Proteomes" id="UP000465221"/>
    </source>
</evidence>
<feature type="region of interest" description="Disordered" evidence="6">
    <location>
        <begin position="16"/>
        <end position="44"/>
    </location>
</feature>
<dbReference type="GO" id="GO:0070139">
    <property type="term" value="F:SUMO-specific endopeptidase activity"/>
    <property type="evidence" value="ECO:0007669"/>
    <property type="project" value="TreeGrafter"/>
</dbReference>
<feature type="region of interest" description="Disordered" evidence="6">
    <location>
        <begin position="151"/>
        <end position="322"/>
    </location>
</feature>
<dbReference type="Gene3D" id="3.40.395.10">
    <property type="entry name" value="Adenoviral Proteinase, Chain A"/>
    <property type="match status" value="1"/>
</dbReference>
<feature type="compositionally biased region" description="Low complexity" evidence="6">
    <location>
        <begin position="996"/>
        <end position="1011"/>
    </location>
</feature>
<reference evidence="8 9" key="1">
    <citation type="submission" date="2020-01" db="EMBL/GenBank/DDBJ databases">
        <title>Draft genome sequence of Aspergillus udagawae IFM 46972.</title>
        <authorList>
            <person name="Takahashi H."/>
            <person name="Yaguchi T."/>
        </authorList>
    </citation>
    <scope>NUCLEOTIDE SEQUENCE [LARGE SCALE GENOMIC DNA]</scope>
    <source>
        <strain evidence="8 9">IFM 46972</strain>
    </source>
</reference>
<keyword evidence="3 8" id="KW-0645">Protease</keyword>
<organism evidence="8 9">
    <name type="scientific">Aspergillus udagawae</name>
    <dbReference type="NCBI Taxonomy" id="91492"/>
    <lineage>
        <taxon>Eukaryota</taxon>
        <taxon>Fungi</taxon>
        <taxon>Dikarya</taxon>
        <taxon>Ascomycota</taxon>
        <taxon>Pezizomycotina</taxon>
        <taxon>Eurotiomycetes</taxon>
        <taxon>Eurotiomycetidae</taxon>
        <taxon>Eurotiales</taxon>
        <taxon>Aspergillaceae</taxon>
        <taxon>Aspergillus</taxon>
        <taxon>Aspergillus subgen. Fumigati</taxon>
    </lineage>
</organism>
<dbReference type="PANTHER" id="PTHR46896:SF3">
    <property type="entry name" value="FI06413P-RELATED"/>
    <property type="match status" value="1"/>
</dbReference>
<dbReference type="InterPro" id="IPR051947">
    <property type="entry name" value="Sentrin-specific_protease"/>
</dbReference>
<evidence type="ECO:0000256" key="6">
    <source>
        <dbReference type="SAM" id="MobiDB-lite"/>
    </source>
</evidence>
<dbReference type="EMBL" id="BLKC01000063">
    <property type="protein sequence ID" value="GFF45784.1"/>
    <property type="molecule type" value="Genomic_DNA"/>
</dbReference>
<feature type="compositionally biased region" description="Basic and acidic residues" evidence="6">
    <location>
        <begin position="253"/>
        <end position="263"/>
    </location>
</feature>
<feature type="compositionally biased region" description="Basic and acidic residues" evidence="6">
    <location>
        <begin position="410"/>
        <end position="423"/>
    </location>
</feature>
<name>A0A8H3P5B7_9EURO</name>
<feature type="compositionally biased region" description="Basic and acidic residues" evidence="6">
    <location>
        <begin position="190"/>
        <end position="200"/>
    </location>
</feature>
<evidence type="ECO:0000259" key="7">
    <source>
        <dbReference type="PROSITE" id="PS50600"/>
    </source>
</evidence>
<dbReference type="SUPFAM" id="SSF54001">
    <property type="entry name" value="Cysteine proteinases"/>
    <property type="match status" value="1"/>
</dbReference>
<feature type="region of interest" description="Disordered" evidence="6">
    <location>
        <begin position="952"/>
        <end position="1026"/>
    </location>
</feature>
<feature type="compositionally biased region" description="Basic and acidic residues" evidence="6">
    <location>
        <begin position="952"/>
        <end position="961"/>
    </location>
</feature>
<feature type="region of interest" description="Disordered" evidence="6">
    <location>
        <begin position="388"/>
        <end position="498"/>
    </location>
</feature>
<gene>
    <name evidence="8" type="ORF">IFM46972_07885</name>
</gene>
<dbReference type="PROSITE" id="PS50600">
    <property type="entry name" value="ULP_PROTEASE"/>
    <property type="match status" value="1"/>
</dbReference>
<feature type="compositionally biased region" description="Basic and acidic residues" evidence="6">
    <location>
        <begin position="214"/>
        <end position="226"/>
    </location>
</feature>
<feature type="compositionally biased region" description="Basic and acidic residues" evidence="6">
    <location>
        <begin position="1222"/>
        <end position="1232"/>
    </location>
</feature>
<comment type="caution">
    <text evidence="8">The sequence shown here is derived from an EMBL/GenBank/DDBJ whole genome shotgun (WGS) entry which is preliminary data.</text>
</comment>
<evidence type="ECO:0000256" key="1">
    <source>
        <dbReference type="ARBA" id="ARBA00005234"/>
    </source>
</evidence>
<dbReference type="Pfam" id="PF02902">
    <property type="entry name" value="Peptidase_C48"/>
    <property type="match status" value="1"/>
</dbReference>
<evidence type="ECO:0000256" key="5">
    <source>
        <dbReference type="ARBA" id="ARBA00022801"/>
    </source>
</evidence>
<keyword evidence="5" id="KW-0378">Hydrolase</keyword>
<feature type="compositionally biased region" description="Basic residues" evidence="6">
    <location>
        <begin position="1012"/>
        <end position="1022"/>
    </location>
</feature>
<proteinExistence type="inferred from homology"/>
<feature type="compositionally biased region" description="Basic residues" evidence="6">
    <location>
        <begin position="1337"/>
        <end position="1346"/>
    </location>
</feature>
<protein>
    <submittedName>
        <fullName evidence="8">Ubiquitin-like-specific protease 2</fullName>
    </submittedName>
</protein>
<dbReference type="InterPro" id="IPR038765">
    <property type="entry name" value="Papain-like_cys_pep_sf"/>
</dbReference>
<dbReference type="Proteomes" id="UP000465221">
    <property type="component" value="Unassembled WGS sequence"/>
</dbReference>
<feature type="compositionally biased region" description="Basic and acidic residues" evidence="6">
    <location>
        <begin position="155"/>
        <end position="169"/>
    </location>
</feature>
<feature type="region of interest" description="Disordered" evidence="6">
    <location>
        <begin position="1182"/>
        <end position="1346"/>
    </location>
</feature>
<feature type="region of interest" description="Disordered" evidence="6">
    <location>
        <begin position="662"/>
        <end position="702"/>
    </location>
</feature>
<dbReference type="PANTHER" id="PTHR46896">
    <property type="entry name" value="SENTRIN-SPECIFIC PROTEASE"/>
    <property type="match status" value="1"/>
</dbReference>
<feature type="compositionally biased region" description="Polar residues" evidence="6">
    <location>
        <begin position="1238"/>
        <end position="1250"/>
    </location>
</feature>
<feature type="compositionally biased region" description="Basic and acidic residues" evidence="6">
    <location>
        <begin position="438"/>
        <end position="448"/>
    </location>
</feature>
<dbReference type="InterPro" id="IPR003653">
    <property type="entry name" value="Peptidase_C48_C"/>
</dbReference>
<keyword evidence="2" id="KW-0597">Phosphoprotein</keyword>
<accession>A0A8H3P5B7</accession>
<feature type="region of interest" description="Disordered" evidence="6">
    <location>
        <begin position="886"/>
        <end position="939"/>
    </location>
</feature>
<evidence type="ECO:0000256" key="2">
    <source>
        <dbReference type="ARBA" id="ARBA00022553"/>
    </source>
</evidence>
<feature type="compositionally biased region" description="Polar residues" evidence="6">
    <location>
        <begin position="662"/>
        <end position="680"/>
    </location>
</feature>
<feature type="compositionally biased region" description="Polar residues" evidence="6">
    <location>
        <begin position="289"/>
        <end position="316"/>
    </location>
</feature>
<dbReference type="GO" id="GO:0005634">
    <property type="term" value="C:nucleus"/>
    <property type="evidence" value="ECO:0007669"/>
    <property type="project" value="TreeGrafter"/>
</dbReference>
<dbReference type="GO" id="GO:0016926">
    <property type="term" value="P:protein desumoylation"/>
    <property type="evidence" value="ECO:0007669"/>
    <property type="project" value="TreeGrafter"/>
</dbReference>
<feature type="domain" description="Ubiquitin-like protease family profile" evidence="7">
    <location>
        <begin position="771"/>
        <end position="1098"/>
    </location>
</feature>
<feature type="compositionally biased region" description="Basic and acidic residues" evidence="6">
    <location>
        <begin position="1188"/>
        <end position="1199"/>
    </location>
</feature>
<feature type="compositionally biased region" description="Polar residues" evidence="6">
    <location>
        <begin position="1261"/>
        <end position="1291"/>
    </location>
</feature>
<feature type="compositionally biased region" description="Polar residues" evidence="6">
    <location>
        <begin position="489"/>
        <end position="498"/>
    </location>
</feature>
<evidence type="ECO:0000256" key="4">
    <source>
        <dbReference type="ARBA" id="ARBA00022786"/>
    </source>
</evidence>
<comment type="similarity">
    <text evidence="1">Belongs to the peptidase C48 family.</text>
</comment>
<sequence>MPLFGTISEFLAPLISPSRRSNHQDPIPAPPSDATSDELQRTQVSGVSDAPRLGSFASVIQAGIESPIQTPDVSWDHALSIVLISSPIAYTLLQSPSLCRKISTFLRISTCTFTTTSDHSSITFRDESSVNMASHMRIRFRQRLYEAYRSTQDASMRRDRTISRQDEQRLFPSYSTRPSPNGVPIVPGETFKKSPGETSKKRNPLQNVKGVFKPVDKLSSKGRESGPVRARGMHGNRGGYQTFSGVNIPRPQTRLEHDLSERPIKRRRRDTQSSPTESFIDLSDDNETGHSVTESSSVIGNTARLSPGSSQQSLRAQKSKRFKRNAVDEFRQVEKNMRVTGSQVSPKLGAKRFHHRFSPDDELEQCFTENAARERRFSIPSVKHEVLQSVEIQKPRRLDRSGSPSLHGHPTNERRDSESRESPDELQGAATVQPTPDLSREFRKKDVRGGINAGNQVAQRKSSPADIRPTVFVPSSHPGQGKFKRKNTRSGTHPSADRSFQATSVRFGTITGPSSGDETVEVHVDPINEKIKMTGPDPANSFQIPFSKVFKIFRGTSPSCKVRLALRPDSTGDQSVDINLTSLEAKEDLYALLAASGAKVVEKDGKWMDNAFKRNENTNTSGRYLNGIKRSCTEMPPEEGSETTVEVPKRPKLSASLQNDLNTNAASQSGPRVSSSNSRLAQKLRETASYEPSKATSVKAGTEEAVEIPVKTYTGEATPSSRATRSTTRRMLPTTVVSDDEEENSPQQQCEKISQKWQRPLVYPRFGKKKAEVDGQDLERLRDNEFLNDNLIGFYIRFLEDHLERNNKEVSKRVYFFNSYFFATLTNLPRGKQGINYEGVQKWTRNVDIFSYDYIVVPINEAAHWYVAIICNLPKLPGIAKEEVAIDEPAEGSTEPSVPPKRDDSENPNAPEAVRKIPSGSGETETGARSAPHPEKEELARESLAAMSLLDQKEMKEREELEVPPSDEEWPEKEENPVSSPAKLSSPPRDTEPSKQVNSQDASQSSVSGSQKSRKPKKKRPGPRYDVWQPTVITFDSLNLSRSPTISVLRNYLREEAQSKRGLEIDTTLIKGMKAQEIPLQPNYSDCGLYLLAYVEKFVQDPDTFVTKLLRRDMREENDWPPLRSGLLRSRLRKFLDDLYDEQEQLSREKAAERATMADRQPISYLLGRSEDKTDHAAENMVDASATRSEKSPIRDPPPEKSGLQPAQKAKLGDSQSVARSLSREGTPDSKMKAKRSLPQTMAASASGSTTHKEVVEVPDSQEQVQPENETSPCLLQVEDSQGGQARSQPQGPKPIKEGAEQIQIPHQSADDSIVEVQVLGTPPPGLSTDKRDGVRKSPRSLKKMA</sequence>
<feature type="region of interest" description="Disordered" evidence="6">
    <location>
        <begin position="632"/>
        <end position="651"/>
    </location>
</feature>
<evidence type="ECO:0000313" key="8">
    <source>
        <dbReference type="EMBL" id="GFF45784.1"/>
    </source>
</evidence>
<dbReference type="GO" id="GO:0005737">
    <property type="term" value="C:cytoplasm"/>
    <property type="evidence" value="ECO:0007669"/>
    <property type="project" value="TreeGrafter"/>
</dbReference>
<feature type="compositionally biased region" description="Acidic residues" evidence="6">
    <location>
        <begin position="962"/>
        <end position="972"/>
    </location>
</feature>
<feature type="compositionally biased region" description="Polar residues" evidence="6">
    <location>
        <begin position="453"/>
        <end position="462"/>
    </location>
</feature>
<keyword evidence="4" id="KW-0833">Ubl conjugation pathway</keyword>
<dbReference type="GO" id="GO:0006508">
    <property type="term" value="P:proteolysis"/>
    <property type="evidence" value="ECO:0007669"/>
    <property type="project" value="UniProtKB-KW"/>
</dbReference>